<gene>
    <name evidence="2" type="primary">LOC110011401</name>
</gene>
<accession>A0A8M8UKB4</accession>
<name>A0A8M8UKB4_SESIN</name>
<proteinExistence type="predicted"/>
<dbReference type="AlphaFoldDB" id="A0A8M8UKB4"/>
<keyword evidence="1" id="KW-1185">Reference proteome</keyword>
<dbReference type="OrthoDB" id="912990at2759"/>
<organism evidence="1 2">
    <name type="scientific">Sesamum indicum</name>
    <name type="common">Oriental sesame</name>
    <name type="synonym">Sesamum orientale</name>
    <dbReference type="NCBI Taxonomy" id="4182"/>
    <lineage>
        <taxon>Eukaryota</taxon>
        <taxon>Viridiplantae</taxon>
        <taxon>Streptophyta</taxon>
        <taxon>Embryophyta</taxon>
        <taxon>Tracheophyta</taxon>
        <taxon>Spermatophyta</taxon>
        <taxon>Magnoliopsida</taxon>
        <taxon>eudicotyledons</taxon>
        <taxon>Gunneridae</taxon>
        <taxon>Pentapetalae</taxon>
        <taxon>asterids</taxon>
        <taxon>lamiids</taxon>
        <taxon>Lamiales</taxon>
        <taxon>Pedaliaceae</taxon>
        <taxon>Sesamum</taxon>
    </lineage>
</organism>
<sequence>MENANSIFLLDKEKGQYWSDIKAELTACYSQKEYNLRLEFENRDLQIREIQTDCYSLLKKIIIINPDLMSNAQYEAPDIAIKEFCDETRADLEAEDQHRLGFHSGDIDRAELEIYRKVAMDLDKMAHNLSILKRYWFDKNL</sequence>
<reference evidence="2" key="1">
    <citation type="submission" date="2025-08" db="UniProtKB">
        <authorList>
            <consortium name="RefSeq"/>
        </authorList>
    </citation>
    <scope>IDENTIFICATION</scope>
</reference>
<dbReference type="KEGG" id="sind:110011401"/>
<evidence type="ECO:0000313" key="2">
    <source>
        <dbReference type="RefSeq" id="XP_020547108.1"/>
    </source>
</evidence>
<dbReference type="GeneID" id="110011401"/>
<dbReference type="Proteomes" id="UP000504604">
    <property type="component" value="Unplaced"/>
</dbReference>
<protein>
    <submittedName>
        <fullName evidence="2">Uncharacterized protein LOC110011401</fullName>
    </submittedName>
</protein>
<dbReference type="RefSeq" id="XP_020547108.1">
    <property type="nucleotide sequence ID" value="XM_020691449.1"/>
</dbReference>
<evidence type="ECO:0000313" key="1">
    <source>
        <dbReference type="Proteomes" id="UP000504604"/>
    </source>
</evidence>